<accession>A0A1G7BES9</accession>
<dbReference type="SUPFAM" id="SSF103481">
    <property type="entry name" value="Multidrug resistance efflux transporter EmrE"/>
    <property type="match status" value="1"/>
</dbReference>
<feature type="transmembrane region" description="Helical" evidence="1">
    <location>
        <begin position="96"/>
        <end position="115"/>
    </location>
</feature>
<keyword evidence="1" id="KW-0472">Membrane</keyword>
<dbReference type="OrthoDB" id="7210375at2"/>
<evidence type="ECO:0000313" key="3">
    <source>
        <dbReference type="Proteomes" id="UP000198781"/>
    </source>
</evidence>
<evidence type="ECO:0000313" key="2">
    <source>
        <dbReference type="EMBL" id="SDE25467.1"/>
    </source>
</evidence>
<keyword evidence="1" id="KW-1133">Transmembrane helix</keyword>
<evidence type="ECO:0000256" key="1">
    <source>
        <dbReference type="SAM" id="Phobius"/>
    </source>
</evidence>
<dbReference type="RefSeq" id="WP_092745289.1">
    <property type="nucleotide sequence ID" value="NZ_FMZC01000014.1"/>
</dbReference>
<feature type="transmembrane region" description="Helical" evidence="1">
    <location>
        <begin position="43"/>
        <end position="63"/>
    </location>
</feature>
<keyword evidence="1" id="KW-0812">Transmembrane</keyword>
<name>A0A1G7BES9_9BURK</name>
<dbReference type="InterPro" id="IPR037185">
    <property type="entry name" value="EmrE-like"/>
</dbReference>
<organism evidence="2 3">
    <name type="scientific">Paracidovorax valerianellae</name>
    <dbReference type="NCBI Taxonomy" id="187868"/>
    <lineage>
        <taxon>Bacteria</taxon>
        <taxon>Pseudomonadati</taxon>
        <taxon>Pseudomonadota</taxon>
        <taxon>Betaproteobacteria</taxon>
        <taxon>Burkholderiales</taxon>
        <taxon>Comamonadaceae</taxon>
        <taxon>Paracidovorax</taxon>
    </lineage>
</organism>
<dbReference type="STRING" id="187868.SAMN05192589_11447"/>
<gene>
    <name evidence="2" type="ORF">SAMN05192589_11447</name>
</gene>
<keyword evidence="3" id="KW-1185">Reference proteome</keyword>
<reference evidence="2 3" key="1">
    <citation type="submission" date="2016-10" db="EMBL/GenBank/DDBJ databases">
        <authorList>
            <person name="de Groot N.N."/>
        </authorList>
    </citation>
    <scope>NUCLEOTIDE SEQUENCE [LARGE SCALE GENOMIC DNA]</scope>
    <source>
        <strain evidence="2 3">DSM 16619</strain>
    </source>
</reference>
<dbReference type="EMBL" id="FMZC01000014">
    <property type="protein sequence ID" value="SDE25467.1"/>
    <property type="molecule type" value="Genomic_DNA"/>
</dbReference>
<sequence length="117" mass="12687">MSLLLTSLTLLCVFGISVGQLLFKKAAMMLPAQPALTDWIFNGWLIVALALYGVTTLLWIWVLRSAPLHLAYPFMGLAFLIVPAMGWFFLKEPLHLQTFIGGALILAGIAVAGRASA</sequence>
<dbReference type="AlphaFoldDB" id="A0A1G7BES9"/>
<dbReference type="Proteomes" id="UP000198781">
    <property type="component" value="Unassembled WGS sequence"/>
</dbReference>
<feature type="transmembrane region" description="Helical" evidence="1">
    <location>
        <begin position="70"/>
        <end position="90"/>
    </location>
</feature>
<proteinExistence type="predicted"/>
<protein>
    <submittedName>
        <fullName evidence="2">EamA-like transporter family protein</fullName>
    </submittedName>
</protein>
<dbReference type="Gene3D" id="1.10.3730.20">
    <property type="match status" value="1"/>
</dbReference>